<evidence type="ECO:0000313" key="2">
    <source>
        <dbReference type="EMBL" id="BCO09739.1"/>
    </source>
</evidence>
<evidence type="ECO:0000259" key="1">
    <source>
        <dbReference type="Pfam" id="PF01370"/>
    </source>
</evidence>
<dbReference type="AlphaFoldDB" id="A0A915XIE5"/>
<organism evidence="2 3">
    <name type="scientific">Desulfolithobacter dissulfuricans</name>
    <dbReference type="NCBI Taxonomy" id="2795293"/>
    <lineage>
        <taxon>Bacteria</taxon>
        <taxon>Pseudomonadati</taxon>
        <taxon>Thermodesulfobacteriota</taxon>
        <taxon>Desulfobulbia</taxon>
        <taxon>Desulfobulbales</taxon>
        <taxon>Desulfobulbaceae</taxon>
        <taxon>Desulfolithobacter</taxon>
    </lineage>
</organism>
<dbReference type="EMBL" id="AP024233">
    <property type="protein sequence ID" value="BCO09739.1"/>
    <property type="molecule type" value="Genomic_DNA"/>
</dbReference>
<reference evidence="2" key="1">
    <citation type="submission" date="2020-12" db="EMBL/GenBank/DDBJ databases">
        <title>Desulfobium dissulfuricans gen. nov., sp. nov., a novel mesophilic, sulfate-reducing bacterium isolated from a deep-sea hydrothermal vent.</title>
        <authorList>
            <person name="Hashimoto Y."/>
            <person name="Tame A."/>
            <person name="Sawayama S."/>
            <person name="Miyazaki J."/>
            <person name="Takai K."/>
            <person name="Nakagawa S."/>
        </authorList>
    </citation>
    <scope>NUCLEOTIDE SEQUENCE</scope>
    <source>
        <strain evidence="2">GF1</strain>
    </source>
</reference>
<dbReference type="InterPro" id="IPR036291">
    <property type="entry name" value="NAD(P)-bd_dom_sf"/>
</dbReference>
<sequence>MNSGRRSELLLTGATGFIGGAVMARLLADGKYGVRVSLRQAGQSLPSAVEEVQVSDLAAGTDWREAVAGVEVVVHAAARVHVMREGFADALAAYRRVNVEGTLNLARQAVAAGVRRFVFISSVKVHGEQSGEGGSFTEEDTPRPEEPYAVSKYEAEQGLKALADETGMVVVIIRPVLVYGPGVKGNFRSMMRWLYRGVPLPLGAIHNRRSLVALDNLVDFIVTCVDHPAAANQVFLVSDGEDLSTTDLLRRMAAALGVVARLVPVPEWLLRFGATMVGQRALARRLLGSLQVDIAKAQDLLGWTPPVGVEAALRSTARHFLESLHSS</sequence>
<gene>
    <name evidence="2" type="ORF">GF1_21150</name>
</gene>
<feature type="domain" description="NAD-dependent epimerase/dehydratase" evidence="1">
    <location>
        <begin position="10"/>
        <end position="232"/>
    </location>
</feature>
<dbReference type="Pfam" id="PF01370">
    <property type="entry name" value="Epimerase"/>
    <property type="match status" value="1"/>
</dbReference>
<protein>
    <submittedName>
        <fullName evidence="2">UDP-glucose 4-epimerase</fullName>
    </submittedName>
</protein>
<dbReference type="KEGG" id="ddu:GF1_21150"/>
<accession>A0A915XIE5</accession>
<proteinExistence type="predicted"/>
<evidence type="ECO:0000313" key="3">
    <source>
        <dbReference type="Proteomes" id="UP001063350"/>
    </source>
</evidence>
<dbReference type="PANTHER" id="PTHR43245:SF58">
    <property type="entry name" value="BLL5923 PROTEIN"/>
    <property type="match status" value="1"/>
</dbReference>
<dbReference type="InterPro" id="IPR050177">
    <property type="entry name" value="Lipid_A_modif_metabolic_enz"/>
</dbReference>
<dbReference type="InterPro" id="IPR001509">
    <property type="entry name" value="Epimerase_deHydtase"/>
</dbReference>
<dbReference type="Gene3D" id="3.40.50.720">
    <property type="entry name" value="NAD(P)-binding Rossmann-like Domain"/>
    <property type="match status" value="1"/>
</dbReference>
<name>A0A915XIE5_9BACT</name>
<dbReference type="RefSeq" id="WP_267926492.1">
    <property type="nucleotide sequence ID" value="NZ_AP024233.1"/>
</dbReference>
<keyword evidence="3" id="KW-1185">Reference proteome</keyword>
<dbReference type="SUPFAM" id="SSF51735">
    <property type="entry name" value="NAD(P)-binding Rossmann-fold domains"/>
    <property type="match status" value="1"/>
</dbReference>
<dbReference type="PANTHER" id="PTHR43245">
    <property type="entry name" value="BIFUNCTIONAL POLYMYXIN RESISTANCE PROTEIN ARNA"/>
    <property type="match status" value="1"/>
</dbReference>
<dbReference type="Proteomes" id="UP001063350">
    <property type="component" value="Chromosome"/>
</dbReference>